<keyword evidence="1" id="KW-0812">Transmembrane</keyword>
<dbReference type="GeneID" id="66076414"/>
<dbReference type="OrthoDB" id="2788977at2759"/>
<dbReference type="KEGG" id="more:E1B28_007338"/>
<keyword evidence="1" id="KW-0472">Membrane</keyword>
<keyword evidence="1" id="KW-1133">Transmembrane helix</keyword>
<feature type="transmembrane region" description="Helical" evidence="1">
    <location>
        <begin position="167"/>
        <end position="191"/>
    </location>
</feature>
<dbReference type="AlphaFoldDB" id="A0A9P7UTX9"/>
<dbReference type="EMBL" id="CM032184">
    <property type="protein sequence ID" value="KAG7093680.1"/>
    <property type="molecule type" value="Genomic_DNA"/>
</dbReference>
<dbReference type="RefSeq" id="XP_043010150.1">
    <property type="nucleotide sequence ID" value="XM_043152065.1"/>
</dbReference>
<sequence length="203" mass="23672">MAHPEPSGYRIHRPEYPISIPTSKLESSLKKMSKQAAQYEYQMKELEHKFSESLSNFRAVDSLLQEAFTGLKRTSRRAGRALNIQVPSISHDLEESLQVLNELNQSLPSIRTQVLEIRSLYDSGRDKAQSLVADLRWLNTSWYERWRRIIFTSSSPVSTQWKICMRLLFTISFVICCWLSWIALLGGYRAYRHKLVWGEKLMS</sequence>
<evidence type="ECO:0000313" key="3">
    <source>
        <dbReference type="Proteomes" id="UP001049176"/>
    </source>
</evidence>
<proteinExistence type="predicted"/>
<comment type="caution">
    <text evidence="2">The sequence shown here is derived from an EMBL/GenBank/DDBJ whole genome shotgun (WGS) entry which is preliminary data.</text>
</comment>
<keyword evidence="3" id="KW-1185">Reference proteome</keyword>
<evidence type="ECO:0000313" key="2">
    <source>
        <dbReference type="EMBL" id="KAG7093680.1"/>
    </source>
</evidence>
<evidence type="ECO:0000256" key="1">
    <source>
        <dbReference type="SAM" id="Phobius"/>
    </source>
</evidence>
<dbReference type="Proteomes" id="UP001049176">
    <property type="component" value="Chromosome 4"/>
</dbReference>
<protein>
    <submittedName>
        <fullName evidence="2">Uncharacterized protein</fullName>
    </submittedName>
</protein>
<gene>
    <name evidence="2" type="ORF">E1B28_007338</name>
</gene>
<organism evidence="2 3">
    <name type="scientific">Marasmius oreades</name>
    <name type="common">fairy-ring Marasmius</name>
    <dbReference type="NCBI Taxonomy" id="181124"/>
    <lineage>
        <taxon>Eukaryota</taxon>
        <taxon>Fungi</taxon>
        <taxon>Dikarya</taxon>
        <taxon>Basidiomycota</taxon>
        <taxon>Agaricomycotina</taxon>
        <taxon>Agaricomycetes</taxon>
        <taxon>Agaricomycetidae</taxon>
        <taxon>Agaricales</taxon>
        <taxon>Marasmiineae</taxon>
        <taxon>Marasmiaceae</taxon>
        <taxon>Marasmius</taxon>
    </lineage>
</organism>
<accession>A0A9P7UTX9</accession>
<reference evidence="2" key="1">
    <citation type="journal article" date="2021" name="Genome Biol. Evol.">
        <title>The assembled and annotated genome of the fairy-ring fungus Marasmius oreades.</title>
        <authorList>
            <person name="Hiltunen M."/>
            <person name="Ament-Velasquez S.L."/>
            <person name="Johannesson H."/>
        </authorList>
    </citation>
    <scope>NUCLEOTIDE SEQUENCE</scope>
    <source>
        <strain evidence="2">03SP1</strain>
    </source>
</reference>
<name>A0A9P7UTX9_9AGAR</name>